<feature type="domain" description="PelB C-terminal" evidence="3">
    <location>
        <begin position="1055"/>
        <end position="1360"/>
    </location>
</feature>
<organism evidence="4 5">
    <name type="scientific">Cupriavidus taiwanensis</name>
    <dbReference type="NCBI Taxonomy" id="164546"/>
    <lineage>
        <taxon>Bacteria</taxon>
        <taxon>Pseudomonadati</taxon>
        <taxon>Pseudomonadota</taxon>
        <taxon>Betaproteobacteria</taxon>
        <taxon>Burkholderiales</taxon>
        <taxon>Burkholderiaceae</taxon>
        <taxon>Cupriavidus</taxon>
    </lineage>
</organism>
<feature type="region of interest" description="Disordered" evidence="1">
    <location>
        <begin position="840"/>
        <end position="866"/>
    </location>
</feature>
<evidence type="ECO:0000259" key="3">
    <source>
        <dbReference type="Pfam" id="PF24604"/>
    </source>
</evidence>
<dbReference type="RefSeq" id="WP_115666177.1">
    <property type="nucleotide sequence ID" value="NZ_LT991977.1"/>
</dbReference>
<reference evidence="4 5" key="1">
    <citation type="submission" date="2018-01" db="EMBL/GenBank/DDBJ databases">
        <authorList>
            <person name="Gaut B.S."/>
            <person name="Morton B.R."/>
            <person name="Clegg M.T."/>
            <person name="Duvall M.R."/>
        </authorList>
    </citation>
    <scope>NUCLEOTIDE SEQUENCE [LARGE SCALE GENOMIC DNA]</scope>
    <source>
        <strain evidence="4">Cupriavidus taiwanensis LMG 19425</strain>
        <plasmid evidence="5">Plasmid ii</plasmid>
    </source>
</reference>
<dbReference type="SUPFAM" id="SSF48452">
    <property type="entry name" value="TPR-like"/>
    <property type="match status" value="1"/>
</dbReference>
<keyword evidence="2" id="KW-1133">Transmembrane helix</keyword>
<dbReference type="InterPro" id="IPR011990">
    <property type="entry name" value="TPR-like_helical_dom_sf"/>
</dbReference>
<gene>
    <name evidence="4" type="ORF">CT19425_MP80370</name>
</gene>
<protein>
    <recommendedName>
        <fullName evidence="3">PelB C-terminal domain-containing protein</fullName>
    </recommendedName>
</protein>
<proteinExistence type="predicted"/>
<dbReference type="Proteomes" id="UP000255505">
    <property type="component" value="Plasmid II"/>
</dbReference>
<sequence>MSGNKSKSAAPAERERLLPPTLVLTFTAIVGIGLALMFPRETLRERLLGQGRTIDGLTMAYLEAWWKVTPDDPAFMGVLAEQYARTGRLEEAQAMLERMQAVQGIDLSGQVLRTRIEIAQQHAWAALPETAEREQNLVQLRRLLDQAAGRHWSVAELQVLATQARQAGADQAMRRFYAALASQDRNNAAFWNRQLAQMAIAGGDYRDAANALFAQQAAAATLAERRALFLKAVQTLQSGNLLDEALAQAERHGGTLLDDPEVLRYLTRLALAANKPEQASRYVERLLKVSARRRDAGHADPAALAALAAREAEVRRIAASQPWRERGVVFLDGPRGRALREALAASGQLGVRRIAAGQAAPAQPEDTKFNADDYELAYRVFLAAGKLDQAQRVAENAVRRLPGEPVWRERLAQVAEWNRQPAVALKSWLDYARATNDERAWDAVMRLAPGLSDDRAYLAALRHRAGGSDLKTVDEVVAAYERLGEPEEAMRFLEGLSRGPKARDIIERHAALAERAGNDERAFQLYTQLQQRFGPRPAYALKLASLLYVRGRLPQALDAMLPARTAAGPRDLLFWRTFTELARLNQRDDLLQDGYRQLMVAAAQTQDEHCQKLPEGPARNACMAEVRDTQGADFSNLIAYYDKTPIDAGRIAEADWRRSASPASLELALYYYTRAHAYRRIERLLQDMSPGQRRAAWRSSRFLMRRAEYYRVTGQREQALADLRHAAGLPDADSETLAALLWTLVDQGSDTEVRAVMRRVQDQAEDIPDLWGAFAAGHMRFHVGRAALHYLRKLNDGKSADPLWLSLLADAYEAVGQTDMAWRVRRQAWIELQRGRARRGAGAARMRPDHTDVDEEHENASGAPSRADLRRQTVALGQIFASGDVSRALVIQMLRADRAATAARELSPPAAGARSQLGEIEGLPPLREPVPAEVVRDAARREAALSAAGRDAALAWAMSAESNELARGWLARQYASRLQRPAYAEVAIALDRQDLDSLDRILERQAGRVPVASQIDANQRLDRLGAAQTLAFATQERARSDDALQETLRETLLFNAQAIEPRVRFMHQKPLEFTEGSLAGGVRLWDGYDLNLLGTWRDQRSTDPQQLVNVPSADRRAELSLGYRDSNRRWRAGAGYREGLDTMATARFFGEWNQQGRLQFSTLAGLNQPADESAPLRVGGAKDVLGLGATWRFSLREYVGARIEYSRFRGQDRSTLGHGMVYDVEAGYKIRTAYPDYTVRVVATHASYSTQGGSLTPRMAALVPAGDAATPAFYMPQGFTQAGVLFGFGTELLDEYTRKWRPFGEIGLLHDTRARQNFRVQGGVAGSVFGNDHLALYVSHETAARNGGRPLTELGLRYRWLY</sequence>
<dbReference type="InterPro" id="IPR057306">
    <property type="entry name" value="B-barrel_PelB_C"/>
</dbReference>
<evidence type="ECO:0000313" key="4">
    <source>
        <dbReference type="EMBL" id="SPK76741.1"/>
    </source>
</evidence>
<feature type="transmembrane region" description="Helical" evidence="2">
    <location>
        <begin position="21"/>
        <end position="38"/>
    </location>
</feature>
<dbReference type="Pfam" id="PF13429">
    <property type="entry name" value="TPR_15"/>
    <property type="match status" value="1"/>
</dbReference>
<dbReference type="EMBL" id="LT991977">
    <property type="protein sequence ID" value="SPK76741.1"/>
    <property type="molecule type" value="Genomic_DNA"/>
</dbReference>
<accession>A0A375IRK3</accession>
<keyword evidence="2" id="KW-0812">Transmembrane</keyword>
<keyword evidence="2" id="KW-0472">Membrane</keyword>
<evidence type="ECO:0000313" key="5">
    <source>
        <dbReference type="Proteomes" id="UP000255505"/>
    </source>
</evidence>
<geneLocation type="plasmid" evidence="4">
    <name>II</name>
</geneLocation>
<evidence type="ECO:0000256" key="2">
    <source>
        <dbReference type="SAM" id="Phobius"/>
    </source>
</evidence>
<keyword evidence="4" id="KW-0614">Plasmid</keyword>
<dbReference type="Pfam" id="PF24604">
    <property type="entry name" value="B-barrel_PelB_C"/>
    <property type="match status" value="1"/>
</dbReference>
<evidence type="ECO:0000256" key="1">
    <source>
        <dbReference type="SAM" id="MobiDB-lite"/>
    </source>
</evidence>
<name>A0A375IRK3_9BURK</name>
<dbReference type="Gene3D" id="1.25.40.10">
    <property type="entry name" value="Tetratricopeptide repeat domain"/>
    <property type="match status" value="2"/>
</dbReference>